<organism evidence="3 4">
    <name type="scientific">Rhodovarius crocodyli</name>
    <dbReference type="NCBI Taxonomy" id="1979269"/>
    <lineage>
        <taxon>Bacteria</taxon>
        <taxon>Pseudomonadati</taxon>
        <taxon>Pseudomonadota</taxon>
        <taxon>Alphaproteobacteria</taxon>
        <taxon>Acetobacterales</taxon>
        <taxon>Roseomonadaceae</taxon>
        <taxon>Rhodovarius</taxon>
    </lineage>
</organism>
<dbReference type="GO" id="GO:0016020">
    <property type="term" value="C:membrane"/>
    <property type="evidence" value="ECO:0007669"/>
    <property type="project" value="InterPro"/>
</dbReference>
<sequence>MNSRLWLGLALGMGASVIWGAHAVVARISLAGQGMHPFDLIACRFLISGLILAPLVWRERAALVRLGLPKLLVLTAMGGVGNLMVFTTALLYAPASHGGTIPPITGPIMGALAGYLLLGETATRGRVGALGLMLLGVLFIGWDGLSTDLPDVWKGDVLLFMAGTSWGFFGALLRRWQAPAFVTASAMAIVSAIIILPLWVSTSAADFLARPLWLQLWIGFAQGIMLGVISMQMFTRSLEILGPTRAATLSVVVPVAALAMSAIVLGEAIGAKQALGALLAILGMLGAVTLTGGPARAR</sequence>
<feature type="transmembrane region" description="Helical" evidence="1">
    <location>
        <begin position="69"/>
        <end position="93"/>
    </location>
</feature>
<dbReference type="Pfam" id="PF00892">
    <property type="entry name" value="EamA"/>
    <property type="match status" value="2"/>
</dbReference>
<keyword evidence="1" id="KW-0812">Transmembrane</keyword>
<feature type="transmembrane region" description="Helical" evidence="1">
    <location>
        <begin position="246"/>
        <end position="269"/>
    </location>
</feature>
<proteinExistence type="predicted"/>
<dbReference type="RefSeq" id="WP_127787485.1">
    <property type="nucleotide sequence ID" value="NZ_SACL01000003.1"/>
</dbReference>
<feature type="domain" description="EamA" evidence="2">
    <location>
        <begin position="7"/>
        <end position="141"/>
    </location>
</feature>
<dbReference type="InterPro" id="IPR037185">
    <property type="entry name" value="EmrE-like"/>
</dbReference>
<name>A0A437MGS2_9PROT</name>
<feature type="domain" description="EamA" evidence="2">
    <location>
        <begin position="154"/>
        <end position="287"/>
    </location>
</feature>
<evidence type="ECO:0000313" key="4">
    <source>
        <dbReference type="Proteomes" id="UP000282957"/>
    </source>
</evidence>
<dbReference type="PANTHER" id="PTHR22911">
    <property type="entry name" value="ACYL-MALONYL CONDENSING ENZYME-RELATED"/>
    <property type="match status" value="1"/>
</dbReference>
<reference evidence="3 4" key="1">
    <citation type="submission" date="2019-01" db="EMBL/GenBank/DDBJ databases">
        <authorList>
            <person name="Chen W.-M."/>
        </authorList>
    </citation>
    <scope>NUCLEOTIDE SEQUENCE [LARGE SCALE GENOMIC DNA]</scope>
    <source>
        <strain evidence="3 4">CCP-6</strain>
    </source>
</reference>
<feature type="transmembrane region" description="Helical" evidence="1">
    <location>
        <begin position="212"/>
        <end position="234"/>
    </location>
</feature>
<evidence type="ECO:0000259" key="2">
    <source>
        <dbReference type="Pfam" id="PF00892"/>
    </source>
</evidence>
<accession>A0A437MGS2</accession>
<feature type="transmembrane region" description="Helical" evidence="1">
    <location>
        <begin position="157"/>
        <end position="173"/>
    </location>
</feature>
<dbReference type="SUPFAM" id="SSF103481">
    <property type="entry name" value="Multidrug resistance efflux transporter EmrE"/>
    <property type="match status" value="2"/>
</dbReference>
<dbReference type="EMBL" id="SACL01000003">
    <property type="protein sequence ID" value="RVT96837.1"/>
    <property type="molecule type" value="Genomic_DNA"/>
</dbReference>
<feature type="transmembrane region" description="Helical" evidence="1">
    <location>
        <begin position="275"/>
        <end position="295"/>
    </location>
</feature>
<feature type="transmembrane region" description="Helical" evidence="1">
    <location>
        <begin position="180"/>
        <end position="200"/>
    </location>
</feature>
<keyword evidence="4" id="KW-1185">Reference proteome</keyword>
<feature type="transmembrane region" description="Helical" evidence="1">
    <location>
        <begin position="99"/>
        <end position="118"/>
    </location>
</feature>
<feature type="transmembrane region" description="Helical" evidence="1">
    <location>
        <begin position="39"/>
        <end position="57"/>
    </location>
</feature>
<dbReference type="Proteomes" id="UP000282957">
    <property type="component" value="Unassembled WGS sequence"/>
</dbReference>
<keyword evidence="1" id="KW-1133">Transmembrane helix</keyword>
<feature type="transmembrane region" description="Helical" evidence="1">
    <location>
        <begin position="127"/>
        <end position="145"/>
    </location>
</feature>
<evidence type="ECO:0000256" key="1">
    <source>
        <dbReference type="SAM" id="Phobius"/>
    </source>
</evidence>
<evidence type="ECO:0000313" key="3">
    <source>
        <dbReference type="EMBL" id="RVT96837.1"/>
    </source>
</evidence>
<keyword evidence="1" id="KW-0472">Membrane</keyword>
<gene>
    <name evidence="3" type="ORF">EOD42_10545</name>
</gene>
<protein>
    <submittedName>
        <fullName evidence="3">DMT family transporter</fullName>
    </submittedName>
</protein>
<dbReference type="AlphaFoldDB" id="A0A437MGS2"/>
<dbReference type="OrthoDB" id="7743310at2"/>
<comment type="caution">
    <text evidence="3">The sequence shown here is derived from an EMBL/GenBank/DDBJ whole genome shotgun (WGS) entry which is preliminary data.</text>
</comment>
<dbReference type="InterPro" id="IPR000620">
    <property type="entry name" value="EamA_dom"/>
</dbReference>